<evidence type="ECO:0000256" key="1">
    <source>
        <dbReference type="ARBA" id="ARBA00004370"/>
    </source>
</evidence>
<feature type="region of interest" description="Disordered" evidence="5">
    <location>
        <begin position="282"/>
        <end position="374"/>
    </location>
</feature>
<proteinExistence type="predicted"/>
<dbReference type="GO" id="GO:0016020">
    <property type="term" value="C:membrane"/>
    <property type="evidence" value="ECO:0007669"/>
    <property type="project" value="UniProtKB-SubCell"/>
</dbReference>
<feature type="compositionally biased region" description="Basic residues" evidence="5">
    <location>
        <begin position="298"/>
        <end position="307"/>
    </location>
</feature>
<protein>
    <recommendedName>
        <fullName evidence="9">T-cell surface antigen CD2</fullName>
    </recommendedName>
</protein>
<evidence type="ECO:0000256" key="5">
    <source>
        <dbReference type="SAM" id="MobiDB-lite"/>
    </source>
</evidence>
<name>A0A8C6Q188_NOTFU</name>
<evidence type="ECO:0000256" key="6">
    <source>
        <dbReference type="SAM" id="Phobius"/>
    </source>
</evidence>
<evidence type="ECO:0000256" key="2">
    <source>
        <dbReference type="ARBA" id="ARBA00022729"/>
    </source>
</evidence>
<feature type="compositionally biased region" description="Basic residues" evidence="5">
    <location>
        <begin position="320"/>
        <end position="329"/>
    </location>
</feature>
<evidence type="ECO:0000313" key="8">
    <source>
        <dbReference type="Proteomes" id="UP000694548"/>
    </source>
</evidence>
<dbReference type="Gene3D" id="2.60.40.10">
    <property type="entry name" value="Immunoglobulins"/>
    <property type="match status" value="2"/>
</dbReference>
<keyword evidence="8" id="KW-1185">Reference proteome</keyword>
<evidence type="ECO:0000256" key="4">
    <source>
        <dbReference type="ARBA" id="ARBA00023180"/>
    </source>
</evidence>
<dbReference type="PANTHER" id="PTHR12080:SF134">
    <property type="entry name" value="CD48 ANTIGEN"/>
    <property type="match status" value="1"/>
</dbReference>
<dbReference type="AlphaFoldDB" id="A0A8C6Q188"/>
<reference evidence="7" key="2">
    <citation type="submission" date="2025-08" db="UniProtKB">
        <authorList>
            <consortium name="Ensembl"/>
        </authorList>
    </citation>
    <scope>IDENTIFICATION</scope>
</reference>
<reference evidence="7" key="3">
    <citation type="submission" date="2025-09" db="UniProtKB">
        <authorList>
            <consortium name="Ensembl"/>
        </authorList>
    </citation>
    <scope>IDENTIFICATION</scope>
</reference>
<dbReference type="Ensembl" id="ENSNFUT00015053801.1">
    <property type="protein sequence ID" value="ENSNFUP00015051591.1"/>
    <property type="gene ID" value="ENSNFUG00015024147.1"/>
</dbReference>
<reference evidence="7" key="1">
    <citation type="submission" date="2014-08" db="EMBL/GenBank/DDBJ databases">
        <authorList>
            <person name="Senf B."/>
            <person name="Petzold A."/>
            <person name="Downie B.R."/>
            <person name="Koch P."/>
            <person name="Platzer M."/>
        </authorList>
    </citation>
    <scope>NUCLEOTIDE SEQUENCE [LARGE SCALE GENOMIC DNA]</scope>
    <source>
        <strain evidence="7">GRZ</strain>
    </source>
</reference>
<keyword evidence="6" id="KW-1133">Transmembrane helix</keyword>
<organism evidence="7 8">
    <name type="scientific">Nothobranchius furzeri</name>
    <name type="common">Turquoise killifish</name>
    <dbReference type="NCBI Taxonomy" id="105023"/>
    <lineage>
        <taxon>Eukaryota</taxon>
        <taxon>Metazoa</taxon>
        <taxon>Chordata</taxon>
        <taxon>Craniata</taxon>
        <taxon>Vertebrata</taxon>
        <taxon>Euteleostomi</taxon>
        <taxon>Actinopterygii</taxon>
        <taxon>Neopterygii</taxon>
        <taxon>Teleostei</taxon>
        <taxon>Neoteleostei</taxon>
        <taxon>Acanthomorphata</taxon>
        <taxon>Ovalentaria</taxon>
        <taxon>Atherinomorphae</taxon>
        <taxon>Cyprinodontiformes</taxon>
        <taxon>Nothobranchiidae</taxon>
        <taxon>Nothobranchius</taxon>
    </lineage>
</organism>
<dbReference type="SUPFAM" id="SSF48726">
    <property type="entry name" value="Immunoglobulin"/>
    <property type="match status" value="1"/>
</dbReference>
<feature type="compositionally biased region" description="Low complexity" evidence="5">
    <location>
        <begin position="336"/>
        <end position="355"/>
    </location>
</feature>
<accession>A0A8C6Q188</accession>
<evidence type="ECO:0008006" key="9">
    <source>
        <dbReference type="Google" id="ProtNLM"/>
    </source>
</evidence>
<keyword evidence="3 6" id="KW-0472">Membrane</keyword>
<dbReference type="InterPro" id="IPR036179">
    <property type="entry name" value="Ig-like_dom_sf"/>
</dbReference>
<dbReference type="InterPro" id="IPR013783">
    <property type="entry name" value="Ig-like_fold"/>
</dbReference>
<gene>
    <name evidence="7" type="primary">LOC107380928</name>
</gene>
<evidence type="ECO:0000313" key="7">
    <source>
        <dbReference type="Ensembl" id="ENSNFUP00015051591.1"/>
    </source>
</evidence>
<comment type="subcellular location">
    <subcellularLocation>
        <location evidence="1">Membrane</location>
    </subcellularLocation>
</comment>
<dbReference type="Proteomes" id="UP000694548">
    <property type="component" value="Chromosome sgr06"/>
</dbReference>
<dbReference type="GeneTree" id="ENSGT00950000183273"/>
<keyword evidence="4" id="KW-0325">Glycoprotein</keyword>
<evidence type="ECO:0000256" key="3">
    <source>
        <dbReference type="ARBA" id="ARBA00023136"/>
    </source>
</evidence>
<dbReference type="InterPro" id="IPR015631">
    <property type="entry name" value="CD2/SLAM_rcpt"/>
</dbReference>
<dbReference type="NCBIfam" id="NF041738">
    <property type="entry name" value="GG_III-CTERM"/>
    <property type="match status" value="1"/>
</dbReference>
<sequence>MKGKILEPGSRGVGLPPTNTQIKTWANLVTSVKNSRPVFNSSCLYSHFSFKMRGKSDCDLYAATGANVVVPLKHALQPKEMLKWKHKDELLFHRKAQKIVHGIKVNVTQNGSLQLPNVRKNEAGLYTSEVYNENGRNTFEKKTRLCVLDPVTKPTLKFDCKESNVIFTCNYSKVRIYLYIEKQWNKSPLNVKADDSKGGKFSCRISNKASQQSSNTLTHECSMSGLPETLLGISIWIFVGGGGGIVLLLIIIVIICCIRTKKRNSMRLKDEEELRLDWTNNQQQNHHHHLPPLPNQHPNRHHHHHQHQQQQAGHTGPRQSRSKQQHTQRPKVPESTGGQPNPQPQPRRTTQVPRPADGNDEHPPPLPQPRKKAP</sequence>
<keyword evidence="2" id="KW-0732">Signal</keyword>
<dbReference type="PANTHER" id="PTHR12080">
    <property type="entry name" value="SIGNALING LYMPHOCYTIC ACTIVATION MOLECULE"/>
    <property type="match status" value="1"/>
</dbReference>
<feature type="transmembrane region" description="Helical" evidence="6">
    <location>
        <begin position="233"/>
        <end position="258"/>
    </location>
</feature>
<keyword evidence="6" id="KW-0812">Transmembrane</keyword>